<comment type="caution">
    <text evidence="1">The sequence shown here is derived from an EMBL/GenBank/DDBJ whole genome shotgun (WGS) entry which is preliminary data.</text>
</comment>
<reference evidence="1" key="1">
    <citation type="journal article" date="2014" name="Front. Microbiol.">
        <title>High frequency of phylogenetically diverse reductive dehalogenase-homologous genes in deep subseafloor sedimentary metagenomes.</title>
        <authorList>
            <person name="Kawai M."/>
            <person name="Futagami T."/>
            <person name="Toyoda A."/>
            <person name="Takaki Y."/>
            <person name="Nishi S."/>
            <person name="Hori S."/>
            <person name="Arai W."/>
            <person name="Tsubouchi T."/>
            <person name="Morono Y."/>
            <person name="Uchiyama I."/>
            <person name="Ito T."/>
            <person name="Fujiyama A."/>
            <person name="Inagaki F."/>
            <person name="Takami H."/>
        </authorList>
    </citation>
    <scope>NUCLEOTIDE SEQUENCE</scope>
    <source>
        <strain evidence="1">Expedition CK06-06</strain>
    </source>
</reference>
<evidence type="ECO:0000313" key="1">
    <source>
        <dbReference type="EMBL" id="GAI79940.1"/>
    </source>
</evidence>
<proteinExistence type="predicted"/>
<sequence length="356" mass="36944">SILWQVEGASNIILERCYANIGANGSGITVLAADTADVTIDNCNFTVDSATHRHLRIASGTATIRSSNTRYAGTAKLLVLAAGTVSLSNDTITCTGAWTNADSAVSMNNCTVEAPVVAGNGAIVRLKSCSYRAISRTGTGNIVDESPDLKDAPWHVQKWSWQAALANSQVTVRGGAVDGGSGQIHLPVTDGGAATQVAVEATAEVAGTLGTEFTPAKTPRFITQISIDSFITAAANFKMFFGLRETLGINVPVANEDHAGFEWDSAAWNAVNGLGANKSSTALTTPTSGTHVQLEVIVIAGVQVEFYINGVLVHTETSNVPVAALDWQHLIEALGNASATTVNGTVRTGGCQECPS</sequence>
<feature type="non-terminal residue" evidence="1">
    <location>
        <position position="1"/>
    </location>
</feature>
<dbReference type="AlphaFoldDB" id="X1SX83"/>
<name>X1SX83_9ZZZZ</name>
<protein>
    <submittedName>
        <fullName evidence="1">Uncharacterized protein</fullName>
    </submittedName>
</protein>
<dbReference type="EMBL" id="BARW01008069">
    <property type="protein sequence ID" value="GAI79940.1"/>
    <property type="molecule type" value="Genomic_DNA"/>
</dbReference>
<organism evidence="1">
    <name type="scientific">marine sediment metagenome</name>
    <dbReference type="NCBI Taxonomy" id="412755"/>
    <lineage>
        <taxon>unclassified sequences</taxon>
        <taxon>metagenomes</taxon>
        <taxon>ecological metagenomes</taxon>
    </lineage>
</organism>
<accession>X1SX83</accession>
<gene>
    <name evidence="1" type="ORF">S12H4_16647</name>
</gene>